<dbReference type="InterPro" id="IPR001046">
    <property type="entry name" value="NRAMP_fam"/>
</dbReference>
<dbReference type="GO" id="GO:0005384">
    <property type="term" value="F:manganese ion transmembrane transporter activity"/>
    <property type="evidence" value="ECO:0007669"/>
    <property type="project" value="TreeGrafter"/>
</dbReference>
<dbReference type="NCBIfam" id="TIGR01197">
    <property type="entry name" value="nramp"/>
    <property type="match status" value="1"/>
</dbReference>
<keyword evidence="3" id="KW-0813">Transport</keyword>
<gene>
    <name evidence="8" type="ORF">PENTCL1PPCAC_28045</name>
</gene>
<dbReference type="EMBL" id="BTSX01000006">
    <property type="protein sequence ID" value="GMT05871.1"/>
    <property type="molecule type" value="Genomic_DNA"/>
</dbReference>
<feature type="transmembrane region" description="Helical" evidence="7">
    <location>
        <begin position="463"/>
        <end position="483"/>
    </location>
</feature>
<feature type="transmembrane region" description="Helical" evidence="7">
    <location>
        <begin position="157"/>
        <end position="184"/>
    </location>
</feature>
<evidence type="ECO:0000313" key="9">
    <source>
        <dbReference type="Proteomes" id="UP001432027"/>
    </source>
</evidence>
<feature type="transmembrane region" description="Helical" evidence="7">
    <location>
        <begin position="196"/>
        <end position="216"/>
    </location>
</feature>
<evidence type="ECO:0000256" key="6">
    <source>
        <dbReference type="ARBA" id="ARBA00023136"/>
    </source>
</evidence>
<dbReference type="PANTHER" id="PTHR11706">
    <property type="entry name" value="SOLUTE CARRIER PROTEIN FAMILY 11 MEMBER"/>
    <property type="match status" value="1"/>
</dbReference>
<evidence type="ECO:0000256" key="1">
    <source>
        <dbReference type="ARBA" id="ARBA00004141"/>
    </source>
</evidence>
<organism evidence="8 9">
    <name type="scientific">Pristionchus entomophagus</name>
    <dbReference type="NCBI Taxonomy" id="358040"/>
    <lineage>
        <taxon>Eukaryota</taxon>
        <taxon>Metazoa</taxon>
        <taxon>Ecdysozoa</taxon>
        <taxon>Nematoda</taxon>
        <taxon>Chromadorea</taxon>
        <taxon>Rhabditida</taxon>
        <taxon>Rhabditina</taxon>
        <taxon>Diplogasteromorpha</taxon>
        <taxon>Diplogasteroidea</taxon>
        <taxon>Neodiplogasteridae</taxon>
        <taxon>Pristionchus</taxon>
    </lineage>
</organism>
<comment type="similarity">
    <text evidence="2">Belongs to the NRAMP family.</text>
</comment>
<feature type="transmembrane region" description="Helical" evidence="7">
    <location>
        <begin position="87"/>
        <end position="105"/>
    </location>
</feature>
<feature type="transmembrane region" description="Helical" evidence="7">
    <location>
        <begin position="348"/>
        <end position="369"/>
    </location>
</feature>
<dbReference type="NCBIfam" id="NF037982">
    <property type="entry name" value="Nramp_1"/>
    <property type="match status" value="1"/>
</dbReference>
<evidence type="ECO:0000256" key="3">
    <source>
        <dbReference type="ARBA" id="ARBA00022448"/>
    </source>
</evidence>
<protein>
    <submittedName>
        <fullName evidence="8">Uncharacterized protein</fullName>
    </submittedName>
</protein>
<dbReference type="HAMAP" id="MF_00221">
    <property type="entry name" value="NRAMP"/>
    <property type="match status" value="1"/>
</dbReference>
<reference evidence="8" key="1">
    <citation type="submission" date="2023-10" db="EMBL/GenBank/DDBJ databases">
        <title>Genome assembly of Pristionchus species.</title>
        <authorList>
            <person name="Yoshida K."/>
            <person name="Sommer R.J."/>
        </authorList>
    </citation>
    <scope>NUCLEOTIDE SEQUENCE</scope>
    <source>
        <strain evidence="8">RS0144</strain>
    </source>
</reference>
<evidence type="ECO:0000313" key="8">
    <source>
        <dbReference type="EMBL" id="GMT05871.1"/>
    </source>
</evidence>
<feature type="transmembrane region" description="Helical" evidence="7">
    <location>
        <begin position="396"/>
        <end position="416"/>
    </location>
</feature>
<comment type="subcellular location">
    <subcellularLocation>
        <location evidence="1">Membrane</location>
        <topology evidence="1">Multi-pass membrane protein</topology>
    </subcellularLocation>
</comment>
<evidence type="ECO:0000256" key="2">
    <source>
        <dbReference type="ARBA" id="ARBA00006670"/>
    </source>
</evidence>
<dbReference type="Proteomes" id="UP001432027">
    <property type="component" value="Unassembled WGS sequence"/>
</dbReference>
<proteinExistence type="inferred from homology"/>
<keyword evidence="5 7" id="KW-1133">Transmembrane helix</keyword>
<name>A0AAV5UHE9_9BILA</name>
<keyword evidence="4 7" id="KW-0812">Transmembrane</keyword>
<comment type="caution">
    <text evidence="8">The sequence shown here is derived from an EMBL/GenBank/DDBJ whole genome shotgun (WGS) entry which is preliminary data.</text>
</comment>
<dbReference type="PANTHER" id="PTHR11706:SF33">
    <property type="entry name" value="NATURAL RESISTANCE-ASSOCIATED MACROPHAGE PROTEIN 2"/>
    <property type="match status" value="1"/>
</dbReference>
<sequence length="558" mass="62397">MTNPRDDEEDFLLQNQEMAPTVSQGIARVDGDEEEDENEKVDVPQDDPDKWFSFRTLWAYTGPGFLMSIAYLDPGNIESDLQSGAKAQYKLLWVLLYAHIIGLFLQRMSARLGVVTGKDMAEIAYNFYPVVPRVVLWVMIEIAIVCSDMQEVIGTAIALHLLTATWLPLWVGVLVTLFDTLTFLSIERCGYRKLELFFGLLITTMALSFGVEYFIVKPDYLEVAKGVLIPWCKGCGREQLLLAVSVVGAVIMPHNLYLHSALVKTRRIDRKKQSTIVQANKYYVIESAVALTVSFIINLFVVAVFAHGMYGRTNREIHQTCNGTNIPDPFAFPDDDEPAESDIYKGGIFLGCQFGIAAMYIWAVGILAAGQSSTMTGTYAGQYVMEGFIKVRWPKWLRVAVTRSIAIGPTILLTLLSGDVHSLTGMNDLLNCVQMVQLPFALIPIVTFTSSERIMHNFKSSKAFQLFALTTSLVVIGINIYFVQDTIIDRFGTAWYVFVLFVVPTVVYFGFIVYLFSICLFECGLISKNLNHAVQYIADAPWLGLNNMNASRNPPTTP</sequence>
<keyword evidence="6 7" id="KW-0472">Membrane</keyword>
<dbReference type="AlphaFoldDB" id="A0AAV5UHE9"/>
<feature type="transmembrane region" description="Helical" evidence="7">
    <location>
        <begin position="240"/>
        <end position="262"/>
    </location>
</feature>
<dbReference type="GO" id="GO:0005381">
    <property type="term" value="F:iron ion transmembrane transporter activity"/>
    <property type="evidence" value="ECO:0007669"/>
    <property type="project" value="TreeGrafter"/>
</dbReference>
<keyword evidence="9" id="KW-1185">Reference proteome</keyword>
<evidence type="ECO:0000256" key="4">
    <source>
        <dbReference type="ARBA" id="ARBA00022692"/>
    </source>
</evidence>
<evidence type="ECO:0000256" key="5">
    <source>
        <dbReference type="ARBA" id="ARBA00022989"/>
    </source>
</evidence>
<dbReference type="GO" id="GO:0010008">
    <property type="term" value="C:endosome membrane"/>
    <property type="evidence" value="ECO:0007669"/>
    <property type="project" value="TreeGrafter"/>
</dbReference>
<feature type="transmembrane region" description="Helical" evidence="7">
    <location>
        <begin position="495"/>
        <end position="521"/>
    </location>
</feature>
<dbReference type="GO" id="GO:0005886">
    <property type="term" value="C:plasma membrane"/>
    <property type="evidence" value="ECO:0007669"/>
    <property type="project" value="TreeGrafter"/>
</dbReference>
<accession>A0AAV5UHE9</accession>
<dbReference type="PRINTS" id="PR00447">
    <property type="entry name" value="NATRESASSCMP"/>
</dbReference>
<dbReference type="GO" id="GO:0015086">
    <property type="term" value="F:cadmium ion transmembrane transporter activity"/>
    <property type="evidence" value="ECO:0007669"/>
    <property type="project" value="TreeGrafter"/>
</dbReference>
<evidence type="ECO:0000256" key="7">
    <source>
        <dbReference type="SAM" id="Phobius"/>
    </source>
</evidence>
<feature type="transmembrane region" description="Helical" evidence="7">
    <location>
        <begin position="283"/>
        <end position="306"/>
    </location>
</feature>
<dbReference type="Pfam" id="PF01566">
    <property type="entry name" value="Nramp"/>
    <property type="match status" value="1"/>
</dbReference>